<keyword evidence="3" id="KW-0378">Hydrolase</keyword>
<dbReference type="Proteomes" id="UP001597231">
    <property type="component" value="Unassembled WGS sequence"/>
</dbReference>
<keyword evidence="1" id="KW-0472">Membrane</keyword>
<feature type="transmembrane region" description="Helical" evidence="1">
    <location>
        <begin position="79"/>
        <end position="99"/>
    </location>
</feature>
<dbReference type="EMBL" id="JBHTLT010000034">
    <property type="protein sequence ID" value="MFD1204883.1"/>
    <property type="molecule type" value="Genomic_DNA"/>
</dbReference>
<evidence type="ECO:0000313" key="4">
    <source>
        <dbReference type="Proteomes" id="UP001597231"/>
    </source>
</evidence>
<keyword evidence="1" id="KW-1133">Transmembrane helix</keyword>
<feature type="domain" description="CAAX prenyl protease 2/Lysostaphin resistance protein A-like" evidence="2">
    <location>
        <begin position="84"/>
        <end position="185"/>
    </location>
</feature>
<feature type="transmembrane region" description="Helical" evidence="1">
    <location>
        <begin position="51"/>
        <end position="67"/>
    </location>
</feature>
<proteinExistence type="predicted"/>
<evidence type="ECO:0000313" key="3">
    <source>
        <dbReference type="EMBL" id="MFD1204883.1"/>
    </source>
</evidence>
<sequence>MYNPKDERITGLFLGIPSIALTVHVFFWYLGNPQQFIEHRLGINSDAFNNPTVWIFTFVIAIGYIMYTAKVIPFVRKHLFTFSWLKVIGIWAALIFSTLEEVLFRQILMDWLMSLDYSITIQVLASAIIFGLAHGAWVLLRGEFKIGLPVILSTTVLGGLLAVLYIIADRNILAPIVAHILINLFIEPWLILSAISGKWNSGVKESGNHDN</sequence>
<feature type="transmembrane region" description="Helical" evidence="1">
    <location>
        <begin position="12"/>
        <end position="31"/>
    </location>
</feature>
<dbReference type="GO" id="GO:0016787">
    <property type="term" value="F:hydrolase activity"/>
    <property type="evidence" value="ECO:0007669"/>
    <property type="project" value="UniProtKB-KW"/>
</dbReference>
<accession>A0ABW3TWJ5</accession>
<dbReference type="RefSeq" id="WP_381480211.1">
    <property type="nucleotide sequence ID" value="NZ_JBHTLT010000034.1"/>
</dbReference>
<reference evidence="4" key="1">
    <citation type="journal article" date="2019" name="Int. J. Syst. Evol. Microbiol.">
        <title>The Global Catalogue of Microorganisms (GCM) 10K type strain sequencing project: providing services to taxonomists for standard genome sequencing and annotation.</title>
        <authorList>
            <consortium name="The Broad Institute Genomics Platform"/>
            <consortium name="The Broad Institute Genome Sequencing Center for Infectious Disease"/>
            <person name="Wu L."/>
            <person name="Ma J."/>
        </authorList>
    </citation>
    <scope>NUCLEOTIDE SEQUENCE [LARGE SCALE GENOMIC DNA]</scope>
    <source>
        <strain evidence="4">CCUG 53915</strain>
    </source>
</reference>
<evidence type="ECO:0000259" key="2">
    <source>
        <dbReference type="Pfam" id="PF02517"/>
    </source>
</evidence>
<feature type="transmembrane region" description="Helical" evidence="1">
    <location>
        <begin position="147"/>
        <end position="167"/>
    </location>
</feature>
<feature type="transmembrane region" description="Helical" evidence="1">
    <location>
        <begin position="173"/>
        <end position="195"/>
    </location>
</feature>
<name>A0ABW3TWJ5_9BACL</name>
<dbReference type="Pfam" id="PF02517">
    <property type="entry name" value="Rce1-like"/>
    <property type="match status" value="1"/>
</dbReference>
<gene>
    <name evidence="3" type="ORF">ACFQ38_07190</name>
</gene>
<comment type="caution">
    <text evidence="3">The sequence shown here is derived from an EMBL/GenBank/DDBJ whole genome shotgun (WGS) entry which is preliminary data.</text>
</comment>
<dbReference type="InterPro" id="IPR003675">
    <property type="entry name" value="Rce1/LyrA-like_dom"/>
</dbReference>
<keyword evidence="4" id="KW-1185">Reference proteome</keyword>
<organism evidence="3 4">
    <name type="scientific">Sporosarcina contaminans</name>
    <dbReference type="NCBI Taxonomy" id="633403"/>
    <lineage>
        <taxon>Bacteria</taxon>
        <taxon>Bacillati</taxon>
        <taxon>Bacillota</taxon>
        <taxon>Bacilli</taxon>
        <taxon>Bacillales</taxon>
        <taxon>Caryophanaceae</taxon>
        <taxon>Sporosarcina</taxon>
    </lineage>
</organism>
<keyword evidence="1" id="KW-0812">Transmembrane</keyword>
<dbReference type="EC" id="3.4.-.-" evidence="3"/>
<protein>
    <submittedName>
        <fullName evidence="3">CPBP family intramembrane glutamic endopeptidase</fullName>
        <ecNumber evidence="3">3.4.-.-</ecNumber>
    </submittedName>
</protein>
<evidence type="ECO:0000256" key="1">
    <source>
        <dbReference type="SAM" id="Phobius"/>
    </source>
</evidence>
<feature type="transmembrane region" description="Helical" evidence="1">
    <location>
        <begin position="119"/>
        <end position="140"/>
    </location>
</feature>